<gene>
    <name evidence="2" type="ORF">K3174_02980</name>
</gene>
<dbReference type="EMBL" id="JAIGNO010000002">
    <property type="protein sequence ID" value="MBX7481478.1"/>
    <property type="molecule type" value="Genomic_DNA"/>
</dbReference>
<organism evidence="2 3">
    <name type="scientific">Qipengyuania qiaonensis</name>
    <dbReference type="NCBI Taxonomy" id="2867240"/>
    <lineage>
        <taxon>Bacteria</taxon>
        <taxon>Pseudomonadati</taxon>
        <taxon>Pseudomonadota</taxon>
        <taxon>Alphaproteobacteria</taxon>
        <taxon>Sphingomonadales</taxon>
        <taxon>Erythrobacteraceae</taxon>
        <taxon>Qipengyuania</taxon>
    </lineage>
</organism>
<feature type="transmembrane region" description="Helical" evidence="1">
    <location>
        <begin position="92"/>
        <end position="113"/>
    </location>
</feature>
<keyword evidence="1" id="KW-0472">Membrane</keyword>
<evidence type="ECO:0000313" key="2">
    <source>
        <dbReference type="EMBL" id="MBX7481478.1"/>
    </source>
</evidence>
<feature type="transmembrane region" description="Helical" evidence="1">
    <location>
        <begin position="125"/>
        <end position="143"/>
    </location>
</feature>
<reference evidence="2 3" key="1">
    <citation type="submission" date="2021-08" db="EMBL/GenBank/DDBJ databases">
        <title>Comparative Genomics Analysis of the Genus Qipengyuania Reveals Extensive Genetic Diversity and Metabolic Versatility, Including the Description of Fifteen Novel Species.</title>
        <authorList>
            <person name="Liu Y."/>
        </authorList>
    </citation>
    <scope>NUCLEOTIDE SEQUENCE [LARGE SCALE GENOMIC DNA]</scope>
    <source>
        <strain evidence="2 3">6D47A</strain>
    </source>
</reference>
<name>A0ABS7J2C0_9SPHN</name>
<dbReference type="RefSeq" id="WP_221555438.1">
    <property type="nucleotide sequence ID" value="NZ_JAIGNO010000002.1"/>
</dbReference>
<keyword evidence="1" id="KW-0812">Transmembrane</keyword>
<proteinExistence type="predicted"/>
<evidence type="ECO:0000256" key="1">
    <source>
        <dbReference type="SAM" id="Phobius"/>
    </source>
</evidence>
<evidence type="ECO:0000313" key="3">
    <source>
        <dbReference type="Proteomes" id="UP000755104"/>
    </source>
</evidence>
<sequence>MRISDYLAGIPMVFHSPLPQDIVTSRINSASKSVLNPFALSVTGYVRFGKVMLEHRSFPYYNAQPRLSARLIQNGAGTTIEGRFGAATWHKVFFVFWYVFLTFLTIVWISIYLGNSDTGEFFGRFGFFLLLFWVAPFAFHFMFTMGWKADMERIAQFLEKEVDAQMALAQPI</sequence>
<keyword evidence="3" id="KW-1185">Reference proteome</keyword>
<evidence type="ECO:0008006" key="4">
    <source>
        <dbReference type="Google" id="ProtNLM"/>
    </source>
</evidence>
<protein>
    <recommendedName>
        <fullName evidence="4">DUF4282 domain-containing protein</fullName>
    </recommendedName>
</protein>
<dbReference type="Proteomes" id="UP000755104">
    <property type="component" value="Unassembled WGS sequence"/>
</dbReference>
<accession>A0ABS7J2C0</accession>
<keyword evidence="1" id="KW-1133">Transmembrane helix</keyword>
<comment type="caution">
    <text evidence="2">The sequence shown here is derived from an EMBL/GenBank/DDBJ whole genome shotgun (WGS) entry which is preliminary data.</text>
</comment>